<reference evidence="1 2" key="1">
    <citation type="submission" date="2018-11" db="EMBL/GenBank/DDBJ databases">
        <authorList>
            <consortium name="Pathogen Informatics"/>
        </authorList>
    </citation>
    <scope>NUCLEOTIDE SEQUENCE [LARGE SCALE GENOMIC DNA]</scope>
</reference>
<dbReference type="Proteomes" id="UP000281553">
    <property type="component" value="Unassembled WGS sequence"/>
</dbReference>
<accession>A0A3P7NR71</accession>
<dbReference type="OrthoDB" id="10563854at2759"/>
<dbReference type="AlphaFoldDB" id="A0A3P7NR71"/>
<keyword evidence="2" id="KW-1185">Reference proteome</keyword>
<organism evidence="1 2">
    <name type="scientific">Dibothriocephalus latus</name>
    <name type="common">Fish tapeworm</name>
    <name type="synonym">Diphyllobothrium latum</name>
    <dbReference type="NCBI Taxonomy" id="60516"/>
    <lineage>
        <taxon>Eukaryota</taxon>
        <taxon>Metazoa</taxon>
        <taxon>Spiralia</taxon>
        <taxon>Lophotrochozoa</taxon>
        <taxon>Platyhelminthes</taxon>
        <taxon>Cestoda</taxon>
        <taxon>Eucestoda</taxon>
        <taxon>Diphyllobothriidea</taxon>
        <taxon>Diphyllobothriidae</taxon>
        <taxon>Dibothriocephalus</taxon>
    </lineage>
</organism>
<evidence type="ECO:0000313" key="1">
    <source>
        <dbReference type="EMBL" id="VDN43310.1"/>
    </source>
</evidence>
<dbReference type="EMBL" id="UYRU01107432">
    <property type="protein sequence ID" value="VDN43310.1"/>
    <property type="molecule type" value="Genomic_DNA"/>
</dbReference>
<gene>
    <name evidence="1" type="ORF">DILT_LOCUS19054</name>
</gene>
<protein>
    <submittedName>
        <fullName evidence="1">Uncharacterized protein</fullName>
    </submittedName>
</protein>
<proteinExistence type="predicted"/>
<evidence type="ECO:0000313" key="2">
    <source>
        <dbReference type="Proteomes" id="UP000281553"/>
    </source>
</evidence>
<sequence length="127" mass="13874">MVRLVDDLEEGTSTSAASAPLHPALYLAPQTTVPTLTSTDSDGGESNILHLRGLAFLARRLDLLIDGVAKRLKVTLISGEPLRFTEAESPATVTMWDCVVHPINRPCHTIDEGQELVLPFAAYWLHE</sequence>
<name>A0A3P7NR71_DIBLA</name>